<dbReference type="EMBL" id="JAVDQA010000010">
    <property type="protein sequence ID" value="MDR6302017.1"/>
    <property type="molecule type" value="Genomic_DNA"/>
</dbReference>
<dbReference type="PROSITE" id="PS51257">
    <property type="entry name" value="PROKAR_LIPOPROTEIN"/>
    <property type="match status" value="1"/>
</dbReference>
<dbReference type="Pfam" id="PF02643">
    <property type="entry name" value="DUF192"/>
    <property type="match status" value="1"/>
</dbReference>
<dbReference type="Proteomes" id="UP001257659">
    <property type="component" value="Unassembled WGS sequence"/>
</dbReference>
<protein>
    <recommendedName>
        <fullName evidence="3">DUF192 domain-containing protein</fullName>
    </recommendedName>
</protein>
<sequence>MFRKIIPVCLCASLCLSISCKEGNENEEQRIETNQPSFTNEGSLLFLNQSKDTLAELEIELAEDSYEHQTGLMHRESMEENRGMLFVYGNDKPRPNFYMKNTYIPLDMIYINSNQKVVDIYRNAKAMDETPIPSEALAQYVLEVNSGMADKWNLTVGDSVIIHKN</sequence>
<evidence type="ECO:0008006" key="3">
    <source>
        <dbReference type="Google" id="ProtNLM"/>
    </source>
</evidence>
<dbReference type="InterPro" id="IPR038695">
    <property type="entry name" value="Saro_0823-like_sf"/>
</dbReference>
<organism evidence="1 2">
    <name type="scientific">Mesonia maritima</name>
    <dbReference type="NCBI Taxonomy" id="1793873"/>
    <lineage>
        <taxon>Bacteria</taxon>
        <taxon>Pseudomonadati</taxon>
        <taxon>Bacteroidota</taxon>
        <taxon>Flavobacteriia</taxon>
        <taxon>Flavobacteriales</taxon>
        <taxon>Flavobacteriaceae</taxon>
        <taxon>Mesonia</taxon>
    </lineage>
</organism>
<name>A0ABU1K8T4_9FLAO</name>
<dbReference type="InterPro" id="IPR003795">
    <property type="entry name" value="DUF192"/>
</dbReference>
<comment type="caution">
    <text evidence="1">The sequence shown here is derived from an EMBL/GenBank/DDBJ whole genome shotgun (WGS) entry which is preliminary data.</text>
</comment>
<reference evidence="1 2" key="1">
    <citation type="submission" date="2023-07" db="EMBL/GenBank/DDBJ databases">
        <title>Genomic Encyclopedia of Type Strains, Phase IV (KMG-IV): sequencing the most valuable type-strain genomes for metagenomic binning, comparative biology and taxonomic classification.</title>
        <authorList>
            <person name="Goeker M."/>
        </authorList>
    </citation>
    <scope>NUCLEOTIDE SEQUENCE [LARGE SCALE GENOMIC DNA]</scope>
    <source>
        <strain evidence="1 2">DSM 102814</strain>
    </source>
</reference>
<evidence type="ECO:0000313" key="2">
    <source>
        <dbReference type="Proteomes" id="UP001257659"/>
    </source>
</evidence>
<proteinExistence type="predicted"/>
<gene>
    <name evidence="1" type="ORF">GGR31_002694</name>
</gene>
<dbReference type="Gene3D" id="2.60.120.1140">
    <property type="entry name" value="Protein of unknown function DUF192"/>
    <property type="match status" value="1"/>
</dbReference>
<accession>A0ABU1K8T4</accession>
<dbReference type="RefSeq" id="WP_309730112.1">
    <property type="nucleotide sequence ID" value="NZ_JAVDQA010000010.1"/>
</dbReference>
<dbReference type="PANTHER" id="PTHR37953">
    <property type="entry name" value="UPF0127 PROTEIN MJ1496"/>
    <property type="match status" value="1"/>
</dbReference>
<evidence type="ECO:0000313" key="1">
    <source>
        <dbReference type="EMBL" id="MDR6302017.1"/>
    </source>
</evidence>
<keyword evidence="2" id="KW-1185">Reference proteome</keyword>
<dbReference type="PANTHER" id="PTHR37953:SF1">
    <property type="entry name" value="UPF0127 PROTEIN MJ1496"/>
    <property type="match status" value="1"/>
</dbReference>